<dbReference type="Gene3D" id="3.40.50.620">
    <property type="entry name" value="HUPs"/>
    <property type="match status" value="1"/>
</dbReference>
<dbReference type="InterPro" id="IPR002301">
    <property type="entry name" value="Ile-tRNA-ligase"/>
</dbReference>
<keyword evidence="3" id="KW-0436">Ligase</keyword>
<keyword evidence="11" id="KW-1185">Reference proteome</keyword>
<evidence type="ECO:0000256" key="8">
    <source>
        <dbReference type="ARBA" id="ARBA00032665"/>
    </source>
</evidence>
<evidence type="ECO:0000259" key="9">
    <source>
        <dbReference type="Pfam" id="PF00133"/>
    </source>
</evidence>
<evidence type="ECO:0000313" key="11">
    <source>
        <dbReference type="Proteomes" id="UP000792457"/>
    </source>
</evidence>
<evidence type="ECO:0000256" key="6">
    <source>
        <dbReference type="ARBA" id="ARBA00022917"/>
    </source>
</evidence>
<evidence type="ECO:0000256" key="1">
    <source>
        <dbReference type="ARBA" id="ARBA00005594"/>
    </source>
</evidence>
<comment type="caution">
    <text evidence="10">The sequence shown here is derived from an EMBL/GenBank/DDBJ whole genome shotgun (WGS) entry which is preliminary data.</text>
</comment>
<reference evidence="10" key="1">
    <citation type="submission" date="2013-04" db="EMBL/GenBank/DDBJ databases">
        <authorList>
            <person name="Qu J."/>
            <person name="Murali S.C."/>
            <person name="Bandaranaike D."/>
            <person name="Bellair M."/>
            <person name="Blankenburg K."/>
            <person name="Chao H."/>
            <person name="Dinh H."/>
            <person name="Doddapaneni H."/>
            <person name="Downs B."/>
            <person name="Dugan-Rocha S."/>
            <person name="Elkadiri S."/>
            <person name="Gnanaolivu R.D."/>
            <person name="Hernandez B."/>
            <person name="Javaid M."/>
            <person name="Jayaseelan J.C."/>
            <person name="Lee S."/>
            <person name="Li M."/>
            <person name="Ming W."/>
            <person name="Munidasa M."/>
            <person name="Muniz J."/>
            <person name="Nguyen L."/>
            <person name="Ongeri F."/>
            <person name="Osuji N."/>
            <person name="Pu L.-L."/>
            <person name="Puazo M."/>
            <person name="Qu C."/>
            <person name="Quiroz J."/>
            <person name="Raj R."/>
            <person name="Weissenberger G."/>
            <person name="Xin Y."/>
            <person name="Zou X."/>
            <person name="Han Y."/>
            <person name="Richards S."/>
            <person name="Worley K."/>
            <person name="Muzny D."/>
            <person name="Gibbs R."/>
        </authorList>
    </citation>
    <scope>NUCLEOTIDE SEQUENCE</scope>
    <source>
        <strain evidence="10">Sampled in the wild</strain>
    </source>
</reference>
<dbReference type="GO" id="GO:0032543">
    <property type="term" value="P:mitochondrial translation"/>
    <property type="evidence" value="ECO:0007669"/>
    <property type="project" value="TreeGrafter"/>
</dbReference>
<dbReference type="GO" id="GO:0006428">
    <property type="term" value="P:isoleucyl-tRNA aminoacylation"/>
    <property type="evidence" value="ECO:0007669"/>
    <property type="project" value="InterPro"/>
</dbReference>
<dbReference type="Pfam" id="PF00133">
    <property type="entry name" value="tRNA-synt_1"/>
    <property type="match status" value="1"/>
</dbReference>
<dbReference type="Proteomes" id="UP000792457">
    <property type="component" value="Unassembled WGS sequence"/>
</dbReference>
<dbReference type="Gene3D" id="1.10.10.830">
    <property type="entry name" value="Ile-tRNA synthetase CP2 domain-like"/>
    <property type="match status" value="1"/>
</dbReference>
<accession>A0A8K0P8N9</accession>
<dbReference type="GO" id="GO:0002161">
    <property type="term" value="F:aminoacyl-tRNA deacylase activity"/>
    <property type="evidence" value="ECO:0007669"/>
    <property type="project" value="InterPro"/>
</dbReference>
<dbReference type="OrthoDB" id="10264412at2759"/>
<dbReference type="PRINTS" id="PR00984">
    <property type="entry name" value="TRNASYNTHILE"/>
</dbReference>
<name>A0A8K0P8N9_LADFU</name>
<evidence type="ECO:0000313" key="10">
    <source>
        <dbReference type="EMBL" id="KAG8236118.1"/>
    </source>
</evidence>
<gene>
    <name evidence="10" type="ORF">J437_LFUL000481</name>
</gene>
<sequence>MYRDLKPVFWSPSSRTALAEAELEYDESYLSTAVTVKMKISSVPEPLSAMLPKSKADLYALVWTTTPWTLPSNRAICFSPKLEYVITKLNNSDDSLYLLGKDVFQEVGAKMGLQFEVVTSFPGHLLQGMRYTKLFSEFEEKASDMPFLPGNHVTGEKGTGLVHTAPAHGPDDFVVALDNGLPLDCYVNEEGQFTSELEYLGLRGLDVLSKETTQKVTSLLGANLLHAAPFKHSYPCDWRTKQPVILRASQQWFIDTHKLKDLALECLSNIEIIPGKSGEKKSSILATMLQRRPYWCISRQRAWGVPLPVLYHKETGEALITKDFVAHLSSCIDKHGPDYWWSLPVEEIASEDILKKYSTDDLEKGKDIMDIWFDSGVSWFSVLNGNGNAKVADLYLEGVDQFSGWFQSSLMTSCAIQGSAPYRYEF</sequence>
<keyword evidence="7" id="KW-0030">Aminoacyl-tRNA synthetase</keyword>
<dbReference type="PANTHER" id="PTHR42765">
    <property type="entry name" value="SOLEUCYL-TRNA SYNTHETASE"/>
    <property type="match status" value="1"/>
</dbReference>
<dbReference type="GO" id="GO:0004822">
    <property type="term" value="F:isoleucine-tRNA ligase activity"/>
    <property type="evidence" value="ECO:0007669"/>
    <property type="project" value="UniProtKB-EC"/>
</dbReference>
<dbReference type="SUPFAM" id="SSF52374">
    <property type="entry name" value="Nucleotidylyl transferase"/>
    <property type="match status" value="1"/>
</dbReference>
<dbReference type="EC" id="6.1.1.5" evidence="2"/>
<dbReference type="InterPro" id="IPR002300">
    <property type="entry name" value="aa-tRNA-synth_Ia"/>
</dbReference>
<evidence type="ECO:0000256" key="2">
    <source>
        <dbReference type="ARBA" id="ARBA00013165"/>
    </source>
</evidence>
<dbReference type="EMBL" id="KZ308992">
    <property type="protein sequence ID" value="KAG8236118.1"/>
    <property type="molecule type" value="Genomic_DNA"/>
</dbReference>
<dbReference type="InterPro" id="IPR050081">
    <property type="entry name" value="Ile-tRNA_ligase"/>
</dbReference>
<evidence type="ECO:0000256" key="7">
    <source>
        <dbReference type="ARBA" id="ARBA00023146"/>
    </source>
</evidence>
<dbReference type="GO" id="GO:0005739">
    <property type="term" value="C:mitochondrion"/>
    <property type="evidence" value="ECO:0007669"/>
    <property type="project" value="TreeGrafter"/>
</dbReference>
<protein>
    <recommendedName>
        <fullName evidence="2">isoleucine--tRNA ligase</fullName>
        <ecNumber evidence="2">6.1.1.5</ecNumber>
    </recommendedName>
    <alternativeName>
        <fullName evidence="8">Isoleucyl-tRNA synthetase</fullName>
    </alternativeName>
</protein>
<dbReference type="InterPro" id="IPR009008">
    <property type="entry name" value="Val/Leu/Ile-tRNA-synth_edit"/>
</dbReference>
<evidence type="ECO:0000256" key="5">
    <source>
        <dbReference type="ARBA" id="ARBA00022840"/>
    </source>
</evidence>
<comment type="similarity">
    <text evidence="1">Belongs to the class-I aminoacyl-tRNA synthetase family.</text>
</comment>
<reference evidence="10" key="2">
    <citation type="submission" date="2017-10" db="EMBL/GenBank/DDBJ databases">
        <title>Ladona fulva Genome sequencing and assembly.</title>
        <authorList>
            <person name="Murali S."/>
            <person name="Richards S."/>
            <person name="Bandaranaike D."/>
            <person name="Bellair M."/>
            <person name="Blankenburg K."/>
            <person name="Chao H."/>
            <person name="Dinh H."/>
            <person name="Doddapaneni H."/>
            <person name="Dugan-Rocha S."/>
            <person name="Elkadiri S."/>
            <person name="Gnanaolivu R."/>
            <person name="Hernandez B."/>
            <person name="Skinner E."/>
            <person name="Javaid M."/>
            <person name="Lee S."/>
            <person name="Li M."/>
            <person name="Ming W."/>
            <person name="Munidasa M."/>
            <person name="Muniz J."/>
            <person name="Nguyen L."/>
            <person name="Hughes D."/>
            <person name="Osuji N."/>
            <person name="Pu L.-L."/>
            <person name="Puazo M."/>
            <person name="Qu C."/>
            <person name="Quiroz J."/>
            <person name="Raj R."/>
            <person name="Weissenberger G."/>
            <person name="Xin Y."/>
            <person name="Zou X."/>
            <person name="Han Y."/>
            <person name="Worley K."/>
            <person name="Muzny D."/>
            <person name="Gibbs R."/>
        </authorList>
    </citation>
    <scope>NUCLEOTIDE SEQUENCE</scope>
    <source>
        <strain evidence="10">Sampled in the wild</strain>
    </source>
</reference>
<keyword evidence="5" id="KW-0067">ATP-binding</keyword>
<dbReference type="Gene3D" id="3.90.740.10">
    <property type="entry name" value="Valyl/Leucyl/Isoleucyl-tRNA synthetase, editing domain"/>
    <property type="match status" value="1"/>
</dbReference>
<dbReference type="PANTHER" id="PTHR42765:SF1">
    <property type="entry name" value="ISOLEUCINE--TRNA LIGASE, MITOCHONDRIAL"/>
    <property type="match status" value="1"/>
</dbReference>
<dbReference type="AlphaFoldDB" id="A0A8K0P8N9"/>
<dbReference type="GO" id="GO:0005524">
    <property type="term" value="F:ATP binding"/>
    <property type="evidence" value="ECO:0007669"/>
    <property type="project" value="UniProtKB-KW"/>
</dbReference>
<evidence type="ECO:0000256" key="4">
    <source>
        <dbReference type="ARBA" id="ARBA00022741"/>
    </source>
</evidence>
<feature type="domain" description="Aminoacyl-tRNA synthetase class Ia" evidence="9">
    <location>
        <begin position="1"/>
        <end position="423"/>
    </location>
</feature>
<keyword evidence="4" id="KW-0547">Nucleotide-binding</keyword>
<dbReference type="FunFam" id="3.90.740.10:FF:000009">
    <property type="entry name" value="Isoleucyl-tRNA synthetase 2, mitochondrial"/>
    <property type="match status" value="1"/>
</dbReference>
<keyword evidence="6" id="KW-0648">Protein biosynthesis</keyword>
<evidence type="ECO:0000256" key="3">
    <source>
        <dbReference type="ARBA" id="ARBA00022598"/>
    </source>
</evidence>
<organism evidence="10 11">
    <name type="scientific">Ladona fulva</name>
    <name type="common">Scarce chaser dragonfly</name>
    <name type="synonym">Libellula fulva</name>
    <dbReference type="NCBI Taxonomy" id="123851"/>
    <lineage>
        <taxon>Eukaryota</taxon>
        <taxon>Metazoa</taxon>
        <taxon>Ecdysozoa</taxon>
        <taxon>Arthropoda</taxon>
        <taxon>Hexapoda</taxon>
        <taxon>Insecta</taxon>
        <taxon>Pterygota</taxon>
        <taxon>Palaeoptera</taxon>
        <taxon>Odonata</taxon>
        <taxon>Epiprocta</taxon>
        <taxon>Anisoptera</taxon>
        <taxon>Libelluloidea</taxon>
        <taxon>Libellulidae</taxon>
        <taxon>Ladona</taxon>
    </lineage>
</organism>
<dbReference type="InterPro" id="IPR014729">
    <property type="entry name" value="Rossmann-like_a/b/a_fold"/>
</dbReference>
<dbReference type="SUPFAM" id="SSF50677">
    <property type="entry name" value="ValRS/IleRS/LeuRS editing domain"/>
    <property type="match status" value="1"/>
</dbReference>
<proteinExistence type="inferred from homology"/>